<evidence type="ECO:0000256" key="6">
    <source>
        <dbReference type="ARBA" id="ARBA00038357"/>
    </source>
</evidence>
<dbReference type="GO" id="GO:0016020">
    <property type="term" value="C:membrane"/>
    <property type="evidence" value="ECO:0007669"/>
    <property type="project" value="TreeGrafter"/>
</dbReference>
<dbReference type="Proteomes" id="UP001153069">
    <property type="component" value="Unassembled WGS sequence"/>
</dbReference>
<keyword evidence="9" id="KW-0675">Receptor</keyword>
<keyword evidence="3" id="KW-0479">Metal-binding</keyword>
<dbReference type="InterPro" id="IPR050577">
    <property type="entry name" value="MAPR/NEUFC/NENF-like"/>
</dbReference>
<protein>
    <submittedName>
        <fullName evidence="9">Membrane-associated progesterone receptor component 1</fullName>
    </submittedName>
</protein>
<dbReference type="GO" id="GO:0005783">
    <property type="term" value="C:endoplasmic reticulum"/>
    <property type="evidence" value="ECO:0007669"/>
    <property type="project" value="UniProtKB-SubCell"/>
</dbReference>
<comment type="caution">
    <text evidence="9">The sequence shown here is derived from an EMBL/GenBank/DDBJ whole genome shotgun (WGS) entry which is preliminary data.</text>
</comment>
<organism evidence="9 10">
    <name type="scientific">Seminavis robusta</name>
    <dbReference type="NCBI Taxonomy" id="568900"/>
    <lineage>
        <taxon>Eukaryota</taxon>
        <taxon>Sar</taxon>
        <taxon>Stramenopiles</taxon>
        <taxon>Ochrophyta</taxon>
        <taxon>Bacillariophyta</taxon>
        <taxon>Bacillariophyceae</taxon>
        <taxon>Bacillariophycidae</taxon>
        <taxon>Naviculales</taxon>
        <taxon>Naviculaceae</taxon>
        <taxon>Seminavis</taxon>
    </lineage>
</organism>
<feature type="region of interest" description="Disordered" evidence="7">
    <location>
        <begin position="42"/>
        <end position="61"/>
    </location>
</feature>
<dbReference type="Pfam" id="PF00173">
    <property type="entry name" value="Cyt-b5"/>
    <property type="match status" value="2"/>
</dbReference>
<evidence type="ECO:0000256" key="7">
    <source>
        <dbReference type="SAM" id="MobiDB-lite"/>
    </source>
</evidence>
<dbReference type="OrthoDB" id="547796at2759"/>
<dbReference type="EMBL" id="CAICTM010000064">
    <property type="protein sequence ID" value="CAB9499636.1"/>
    <property type="molecule type" value="Genomic_DNA"/>
</dbReference>
<proteinExistence type="inferred from homology"/>
<name>A0A9N8DFA7_9STRA</name>
<keyword evidence="5" id="KW-0408">Iron</keyword>
<dbReference type="InterPro" id="IPR036400">
    <property type="entry name" value="Cyt_B5-like_heme/steroid_sf"/>
</dbReference>
<feature type="domain" description="Cytochrome b5 heme-binding" evidence="8">
    <location>
        <begin position="61"/>
        <end position="166"/>
    </location>
</feature>
<sequence length="288" mass="32344">MVLDNHFRPARDFLDQLTGVQNTVEFLVLLAIIVMTHQWMTTPSPVQPPQEEEEPDPPRNFTMEQLKYFDGTKDEKSDEDKPVYLSVNGQVFDVTDGKDFYGPDGPYSNFAGHECGVALAKMSFDTEHLDDLEGCAALPPSEKCELEGWIEKFTYYRPYPIKGRLVPDAVLKPLADRELSKEELAKHNGSQETKIPEGYATAPIYLGAGDKVYDVSFGGVTFYGPEGGYHRFAGKDASRALAKMSFEPEDVENTSIDDLEDKQKKILDDWIATFGVKKKYPVVGKLKK</sequence>
<evidence type="ECO:0000256" key="1">
    <source>
        <dbReference type="ARBA" id="ARBA00004240"/>
    </source>
</evidence>
<evidence type="ECO:0000256" key="5">
    <source>
        <dbReference type="ARBA" id="ARBA00023004"/>
    </source>
</evidence>
<dbReference type="PANTHER" id="PTHR10281:SF72">
    <property type="entry name" value="NEUDESIN"/>
    <property type="match status" value="1"/>
</dbReference>
<evidence type="ECO:0000256" key="3">
    <source>
        <dbReference type="ARBA" id="ARBA00022723"/>
    </source>
</evidence>
<keyword evidence="4" id="KW-0256">Endoplasmic reticulum</keyword>
<reference evidence="9" key="1">
    <citation type="submission" date="2020-06" db="EMBL/GenBank/DDBJ databases">
        <authorList>
            <consortium name="Plant Systems Biology data submission"/>
        </authorList>
    </citation>
    <scope>NUCLEOTIDE SEQUENCE</scope>
    <source>
        <strain evidence="9">D6</strain>
    </source>
</reference>
<dbReference type="Gene3D" id="3.10.120.10">
    <property type="entry name" value="Cytochrome b5-like heme/steroid binding domain"/>
    <property type="match status" value="2"/>
</dbReference>
<dbReference type="PANTHER" id="PTHR10281">
    <property type="entry name" value="MEMBRANE-ASSOCIATED PROGESTERONE RECEPTOR COMPONENT-RELATED"/>
    <property type="match status" value="1"/>
</dbReference>
<keyword evidence="10" id="KW-1185">Reference proteome</keyword>
<gene>
    <name evidence="9" type="ORF">SEMRO_65_G036870.1</name>
</gene>
<evidence type="ECO:0000256" key="4">
    <source>
        <dbReference type="ARBA" id="ARBA00022824"/>
    </source>
</evidence>
<dbReference type="InterPro" id="IPR001199">
    <property type="entry name" value="Cyt_B5-like_heme/steroid-bd"/>
</dbReference>
<comment type="subcellular location">
    <subcellularLocation>
        <location evidence="1">Endoplasmic reticulum</location>
    </subcellularLocation>
</comment>
<accession>A0A9N8DFA7</accession>
<evidence type="ECO:0000313" key="9">
    <source>
        <dbReference type="EMBL" id="CAB9499636.1"/>
    </source>
</evidence>
<dbReference type="SMART" id="SM01117">
    <property type="entry name" value="Cyt-b5"/>
    <property type="match status" value="2"/>
</dbReference>
<dbReference type="AlphaFoldDB" id="A0A9N8DFA7"/>
<evidence type="ECO:0000256" key="2">
    <source>
        <dbReference type="ARBA" id="ARBA00022617"/>
    </source>
</evidence>
<dbReference type="GO" id="GO:0046872">
    <property type="term" value="F:metal ion binding"/>
    <property type="evidence" value="ECO:0007669"/>
    <property type="project" value="UniProtKB-KW"/>
</dbReference>
<feature type="domain" description="Cytochrome b5 heme-binding" evidence="8">
    <location>
        <begin position="179"/>
        <end position="287"/>
    </location>
</feature>
<dbReference type="SUPFAM" id="SSF55856">
    <property type="entry name" value="Cytochrome b5-like heme/steroid binding domain"/>
    <property type="match status" value="2"/>
</dbReference>
<evidence type="ECO:0000259" key="8">
    <source>
        <dbReference type="SMART" id="SM01117"/>
    </source>
</evidence>
<keyword evidence="2" id="KW-0349">Heme</keyword>
<evidence type="ECO:0000313" key="10">
    <source>
        <dbReference type="Proteomes" id="UP001153069"/>
    </source>
</evidence>
<comment type="similarity">
    <text evidence="6">Belongs to the cytochrome b5 family. MAPR subfamily.</text>
</comment>